<comment type="caution">
    <text evidence="1">The sequence shown here is derived from an EMBL/GenBank/DDBJ whole genome shotgun (WGS) entry which is preliminary data.</text>
</comment>
<dbReference type="EMBL" id="SRQM01000282">
    <property type="protein sequence ID" value="KAG6113825.1"/>
    <property type="molecule type" value="Genomic_DNA"/>
</dbReference>
<name>A0A9P7PZK8_9HYPO</name>
<dbReference type="AlphaFoldDB" id="A0A9P7PZK8"/>
<proteinExistence type="predicted"/>
<evidence type="ECO:0008006" key="3">
    <source>
        <dbReference type="Google" id="ProtNLM"/>
    </source>
</evidence>
<reference evidence="1 2" key="1">
    <citation type="journal article" date="2020" name="bioRxiv">
        <title>Whole genome comparisons of ergot fungi reveals the divergence and evolution of species within the genus Claviceps are the result of varying mechanisms driving genome evolution and host range expansion.</title>
        <authorList>
            <person name="Wyka S.A."/>
            <person name="Mondo S.J."/>
            <person name="Liu M."/>
            <person name="Dettman J."/>
            <person name="Nalam V."/>
            <person name="Broders K.D."/>
        </authorList>
    </citation>
    <scope>NUCLEOTIDE SEQUENCE [LARGE SCALE GENOMIC DNA]</scope>
    <source>
        <strain evidence="1 2">LM576</strain>
    </source>
</reference>
<gene>
    <name evidence="1" type="ORF">E4U13_003638</name>
</gene>
<accession>A0A9P7PZK8</accession>
<organism evidence="1 2">
    <name type="scientific">Claviceps humidiphila</name>
    <dbReference type="NCBI Taxonomy" id="1294629"/>
    <lineage>
        <taxon>Eukaryota</taxon>
        <taxon>Fungi</taxon>
        <taxon>Dikarya</taxon>
        <taxon>Ascomycota</taxon>
        <taxon>Pezizomycotina</taxon>
        <taxon>Sordariomycetes</taxon>
        <taxon>Hypocreomycetidae</taxon>
        <taxon>Hypocreales</taxon>
        <taxon>Clavicipitaceae</taxon>
        <taxon>Claviceps</taxon>
    </lineage>
</organism>
<sequence>MERAPDSAPEPASEPLRTFGSFEDALASVRETASSQGYSLAIHRRRTNSEGVESSVRLRCSKALKFIPHDTGTHPSKKRRTKTRKEACPFRLLIARDADARWSIKPSQNPAAREHSHDPDAFGTFPADRGSILRRHSAFILAQWNARVKMHQILTGLRHIGDPDACLIRGQDIANFIKAHERAGLGGKTSIK</sequence>
<keyword evidence="2" id="KW-1185">Reference proteome</keyword>
<evidence type="ECO:0000313" key="1">
    <source>
        <dbReference type="EMBL" id="KAG6113825.1"/>
    </source>
</evidence>
<evidence type="ECO:0000313" key="2">
    <source>
        <dbReference type="Proteomes" id="UP000732380"/>
    </source>
</evidence>
<protein>
    <recommendedName>
        <fullName evidence="3">FAR1 domain-containing protein</fullName>
    </recommendedName>
</protein>
<dbReference type="Proteomes" id="UP000732380">
    <property type="component" value="Unassembled WGS sequence"/>
</dbReference>